<proteinExistence type="predicted"/>
<dbReference type="AlphaFoldDB" id="A0A409VV70"/>
<feature type="compositionally biased region" description="Basic and acidic residues" evidence="1">
    <location>
        <begin position="79"/>
        <end position="89"/>
    </location>
</feature>
<evidence type="ECO:0000313" key="3">
    <source>
        <dbReference type="Proteomes" id="UP000284706"/>
    </source>
</evidence>
<evidence type="ECO:0000313" key="2">
    <source>
        <dbReference type="EMBL" id="PPQ70148.1"/>
    </source>
</evidence>
<protein>
    <submittedName>
        <fullName evidence="2">Uncharacterized protein</fullName>
    </submittedName>
</protein>
<sequence>MQDKFNSTPTQSTPPVNTSAYDFPILDGSDIPAPAPAPVPAPPTNTANTAKPQLQAEIKRLMQRVAKLRVRASQPKVTKATEYRDRKEDNGEDDEDGDGGWTTASEEDEDEEDKKHQSKSKAKFGDGSDARRRKHTTITSSTRVDVVMTNQHSSTTTNPRAGANTANGSGRSTSRPTNHGAPPPPPPRAPAPPPPFSANPNYNPNPNPYSSFSAHTGIYTPKVSISHGMSAGGGWGGAPPPPRHPHPPPPPPPPPFRGQGPRINIISGGYPYDLNYYPSGHYTSDDGRTTANVGCGNVSYSSVENCGNNYSRNYVYGEPEGNRSRRGGDYH</sequence>
<feature type="compositionally biased region" description="Pro residues" evidence="1">
    <location>
        <begin position="33"/>
        <end position="43"/>
    </location>
</feature>
<evidence type="ECO:0000256" key="1">
    <source>
        <dbReference type="SAM" id="MobiDB-lite"/>
    </source>
</evidence>
<feature type="compositionally biased region" description="Polar residues" evidence="1">
    <location>
        <begin position="1"/>
        <end position="20"/>
    </location>
</feature>
<reference evidence="2 3" key="1">
    <citation type="journal article" date="2018" name="Evol. Lett.">
        <title>Horizontal gene cluster transfer increased hallucinogenic mushroom diversity.</title>
        <authorList>
            <person name="Reynolds H.T."/>
            <person name="Vijayakumar V."/>
            <person name="Gluck-Thaler E."/>
            <person name="Korotkin H.B."/>
            <person name="Matheny P.B."/>
            <person name="Slot J.C."/>
        </authorList>
    </citation>
    <scope>NUCLEOTIDE SEQUENCE [LARGE SCALE GENOMIC DNA]</scope>
    <source>
        <strain evidence="2 3">SRW20</strain>
    </source>
</reference>
<organism evidence="2 3">
    <name type="scientific">Gymnopilus dilepis</name>
    <dbReference type="NCBI Taxonomy" id="231916"/>
    <lineage>
        <taxon>Eukaryota</taxon>
        <taxon>Fungi</taxon>
        <taxon>Dikarya</taxon>
        <taxon>Basidiomycota</taxon>
        <taxon>Agaricomycotina</taxon>
        <taxon>Agaricomycetes</taxon>
        <taxon>Agaricomycetidae</taxon>
        <taxon>Agaricales</taxon>
        <taxon>Agaricineae</taxon>
        <taxon>Hymenogastraceae</taxon>
        <taxon>Gymnopilus</taxon>
    </lineage>
</organism>
<comment type="caution">
    <text evidence="2">The sequence shown here is derived from an EMBL/GenBank/DDBJ whole genome shotgun (WGS) entry which is preliminary data.</text>
</comment>
<feature type="region of interest" description="Disordered" evidence="1">
    <location>
        <begin position="1"/>
        <end position="54"/>
    </location>
</feature>
<dbReference type="InParanoid" id="A0A409VV70"/>
<dbReference type="Proteomes" id="UP000284706">
    <property type="component" value="Unassembled WGS sequence"/>
</dbReference>
<feature type="compositionally biased region" description="Pro residues" evidence="1">
    <location>
        <begin position="238"/>
        <end position="256"/>
    </location>
</feature>
<feature type="compositionally biased region" description="Polar residues" evidence="1">
    <location>
        <begin position="137"/>
        <end position="177"/>
    </location>
</feature>
<accession>A0A409VV70</accession>
<gene>
    <name evidence="2" type="ORF">CVT26_014442</name>
</gene>
<name>A0A409VV70_9AGAR</name>
<keyword evidence="3" id="KW-1185">Reference proteome</keyword>
<dbReference type="EMBL" id="NHYE01005551">
    <property type="protein sequence ID" value="PPQ70148.1"/>
    <property type="molecule type" value="Genomic_DNA"/>
</dbReference>
<feature type="compositionally biased region" description="Pro residues" evidence="1">
    <location>
        <begin position="181"/>
        <end position="207"/>
    </location>
</feature>
<feature type="region of interest" description="Disordered" evidence="1">
    <location>
        <begin position="66"/>
        <end position="263"/>
    </location>
</feature>